<gene>
    <name evidence="1" type="ORF">HINF_LOCUS24209</name>
    <name evidence="2" type="ORF">HINF_LOCUS49146</name>
</gene>
<evidence type="ECO:0000313" key="1">
    <source>
        <dbReference type="EMBL" id="CAI9936564.1"/>
    </source>
</evidence>
<accession>A0AA86U1C8</accession>
<name>A0AA86U1C8_9EUKA</name>
<protein>
    <submittedName>
        <fullName evidence="2">Hypothetical_protein</fullName>
    </submittedName>
</protein>
<evidence type="ECO:0000313" key="2">
    <source>
        <dbReference type="EMBL" id="CAL6060271.1"/>
    </source>
</evidence>
<keyword evidence="3" id="KW-1185">Reference proteome</keyword>
<dbReference type="EMBL" id="CAXDID020000229">
    <property type="protein sequence ID" value="CAL6060271.1"/>
    <property type="molecule type" value="Genomic_DNA"/>
</dbReference>
<dbReference type="EMBL" id="CATOUU010000637">
    <property type="protein sequence ID" value="CAI9936564.1"/>
    <property type="molecule type" value="Genomic_DNA"/>
</dbReference>
<evidence type="ECO:0000313" key="3">
    <source>
        <dbReference type="Proteomes" id="UP001642409"/>
    </source>
</evidence>
<dbReference type="Proteomes" id="UP001642409">
    <property type="component" value="Unassembled WGS sequence"/>
</dbReference>
<comment type="caution">
    <text evidence="1">The sequence shown here is derived from an EMBL/GenBank/DDBJ whole genome shotgun (WGS) entry which is preliminary data.</text>
</comment>
<reference evidence="2 3" key="2">
    <citation type="submission" date="2024-07" db="EMBL/GenBank/DDBJ databases">
        <authorList>
            <person name="Akdeniz Z."/>
        </authorList>
    </citation>
    <scope>NUCLEOTIDE SEQUENCE [LARGE SCALE GENOMIC DNA]</scope>
</reference>
<organism evidence="1">
    <name type="scientific">Hexamita inflata</name>
    <dbReference type="NCBI Taxonomy" id="28002"/>
    <lineage>
        <taxon>Eukaryota</taxon>
        <taxon>Metamonada</taxon>
        <taxon>Diplomonadida</taxon>
        <taxon>Hexamitidae</taxon>
        <taxon>Hexamitinae</taxon>
        <taxon>Hexamita</taxon>
    </lineage>
</organism>
<proteinExistence type="predicted"/>
<reference evidence="1" key="1">
    <citation type="submission" date="2023-06" db="EMBL/GenBank/DDBJ databases">
        <authorList>
            <person name="Kurt Z."/>
        </authorList>
    </citation>
    <scope>NUCLEOTIDE SEQUENCE</scope>
</reference>
<dbReference type="AlphaFoldDB" id="A0AA86U1C8"/>
<sequence>MSCLQVQNRTPIKAPVQKSQIIALSDDTGSNSDLDMQLSFRIESKEFCNAMINASFVSTDQNTTQHRYAKIKQLRTDIDEIAQKINKFDEMTEVLDTQVKYLAKKIRAVKIVINMNKLMNKKVRITFVL</sequence>